<dbReference type="EMBL" id="CAJOBH010086650">
    <property type="protein sequence ID" value="CAF4544193.1"/>
    <property type="molecule type" value="Genomic_DNA"/>
</dbReference>
<proteinExistence type="predicted"/>
<comment type="caution">
    <text evidence="2">The sequence shown here is derived from an EMBL/GenBank/DDBJ whole genome shotgun (WGS) entry which is preliminary data.</text>
</comment>
<protein>
    <submittedName>
        <fullName evidence="2">Uncharacterized protein</fullName>
    </submittedName>
</protein>
<organism evidence="2 5">
    <name type="scientific">Rotaria magnacalcarata</name>
    <dbReference type="NCBI Taxonomy" id="392030"/>
    <lineage>
        <taxon>Eukaryota</taxon>
        <taxon>Metazoa</taxon>
        <taxon>Spiralia</taxon>
        <taxon>Gnathifera</taxon>
        <taxon>Rotifera</taxon>
        <taxon>Eurotatoria</taxon>
        <taxon>Bdelloidea</taxon>
        <taxon>Philodinida</taxon>
        <taxon>Philodinidae</taxon>
        <taxon>Rotaria</taxon>
    </lineage>
</organism>
<feature type="non-terminal residue" evidence="2">
    <location>
        <position position="1"/>
    </location>
</feature>
<evidence type="ECO:0000313" key="2">
    <source>
        <dbReference type="EMBL" id="CAF4853496.1"/>
    </source>
</evidence>
<dbReference type="EMBL" id="CAJOBJ010353932">
    <property type="protein sequence ID" value="CAF5211779.1"/>
    <property type="molecule type" value="Genomic_DNA"/>
</dbReference>
<sequence length="44" mass="4936">IGIIYEEEMAKAPLSTASVALFPTNQEIHQTFVKARRKILPILP</sequence>
<dbReference type="Proteomes" id="UP000681720">
    <property type="component" value="Unassembled WGS sequence"/>
</dbReference>
<dbReference type="AlphaFoldDB" id="A0A8S3C271"/>
<name>A0A8S3C271_9BILA</name>
<dbReference type="Proteomes" id="UP000681967">
    <property type="component" value="Unassembled WGS sequence"/>
</dbReference>
<evidence type="ECO:0000313" key="4">
    <source>
        <dbReference type="EMBL" id="CAF5211779.1"/>
    </source>
</evidence>
<evidence type="ECO:0000313" key="5">
    <source>
        <dbReference type="Proteomes" id="UP000681720"/>
    </source>
</evidence>
<reference evidence="2" key="1">
    <citation type="submission" date="2021-02" db="EMBL/GenBank/DDBJ databases">
        <authorList>
            <person name="Nowell W R."/>
        </authorList>
    </citation>
    <scope>NUCLEOTIDE SEQUENCE</scope>
</reference>
<evidence type="ECO:0000313" key="3">
    <source>
        <dbReference type="EMBL" id="CAF4871650.1"/>
    </source>
</evidence>
<dbReference type="Proteomes" id="UP000676336">
    <property type="component" value="Unassembled WGS sequence"/>
</dbReference>
<accession>A0A8S3C271</accession>
<dbReference type="EMBL" id="CAJOBJ010162991">
    <property type="protein sequence ID" value="CAF4853496.1"/>
    <property type="molecule type" value="Genomic_DNA"/>
</dbReference>
<gene>
    <name evidence="1" type="ORF">BYL167_LOCUS37833</name>
    <name evidence="2" type="ORF">GIL414_LOCUS49516</name>
    <name evidence="4" type="ORF">GIL414_LOCUS80059</name>
    <name evidence="3" type="ORF">SMN809_LOCUS50372</name>
</gene>
<dbReference type="EMBL" id="CAJOBI010166446">
    <property type="protein sequence ID" value="CAF4871650.1"/>
    <property type="molecule type" value="Genomic_DNA"/>
</dbReference>
<evidence type="ECO:0000313" key="1">
    <source>
        <dbReference type="EMBL" id="CAF4544193.1"/>
    </source>
</evidence>